<dbReference type="GO" id="GO:0000978">
    <property type="term" value="F:RNA polymerase II cis-regulatory region sequence-specific DNA binding"/>
    <property type="evidence" value="ECO:0007669"/>
    <property type="project" value="TreeGrafter"/>
</dbReference>
<dbReference type="SMART" id="SM00355">
    <property type="entry name" value="ZnF_C2H2"/>
    <property type="match status" value="2"/>
</dbReference>
<reference evidence="10" key="3">
    <citation type="submission" date="2019-06" db="EMBL/GenBank/DDBJ databases">
        <authorList>
            <person name="Poynton C."/>
            <person name="Hasenbein S."/>
            <person name="Benoit J.B."/>
            <person name="Sepulveda M.S."/>
            <person name="Poelchau M.F."/>
            <person name="Murali S.C."/>
            <person name="Chen S."/>
            <person name="Glastad K.M."/>
            <person name="Werren J.H."/>
            <person name="Vineis J.H."/>
            <person name="Bowen J.L."/>
            <person name="Friedrich M."/>
            <person name="Jones J."/>
            <person name="Robertson H.M."/>
            <person name="Feyereisen R."/>
            <person name="Mechler-Hickson A."/>
            <person name="Mathers N."/>
            <person name="Lee C.E."/>
            <person name="Colbourne J.K."/>
            <person name="Biales A."/>
            <person name="Johnston J.S."/>
            <person name="Wellborn G.A."/>
            <person name="Rosendale A.J."/>
            <person name="Cridge A.G."/>
            <person name="Munoz-Torres M.C."/>
            <person name="Bain P.A."/>
            <person name="Manny A.R."/>
            <person name="Major K.M."/>
            <person name="Lambert F.N."/>
            <person name="Vulpe C.D."/>
            <person name="Tuck P."/>
            <person name="Blalock B.J."/>
            <person name="Lin Y.-Y."/>
            <person name="Smith M.E."/>
            <person name="Ochoa-Acuna H."/>
            <person name="Chen M.-J.M."/>
            <person name="Childers C.P."/>
            <person name="Qu J."/>
            <person name="Dugan S."/>
            <person name="Lee S.L."/>
            <person name="Chao H."/>
            <person name="Dinh H."/>
            <person name="Han Y."/>
            <person name="Doddapaneni H."/>
            <person name="Worley K.C."/>
            <person name="Muzny D.M."/>
            <person name="Gibbs R.A."/>
            <person name="Richards S."/>
        </authorList>
    </citation>
    <scope>NUCLEOTIDE SEQUENCE</scope>
    <source>
        <strain evidence="10">HAZT.00-mixed</strain>
        <tissue evidence="10">Whole organism</tissue>
    </source>
</reference>
<feature type="compositionally biased region" description="Acidic residues" evidence="8">
    <location>
        <begin position="17"/>
        <end position="56"/>
    </location>
</feature>
<keyword evidence="3" id="KW-0677">Repeat</keyword>
<dbReference type="GO" id="GO:0005634">
    <property type="term" value="C:nucleus"/>
    <property type="evidence" value="ECO:0007669"/>
    <property type="project" value="UniProtKB-SubCell"/>
</dbReference>
<protein>
    <recommendedName>
        <fullName evidence="9">C2H2-type domain-containing protein</fullName>
    </recommendedName>
</protein>
<keyword evidence="4 7" id="KW-0863">Zinc-finger</keyword>
<evidence type="ECO:0000256" key="6">
    <source>
        <dbReference type="ARBA" id="ARBA00023242"/>
    </source>
</evidence>
<evidence type="ECO:0000256" key="7">
    <source>
        <dbReference type="PROSITE-ProRule" id="PRU00042"/>
    </source>
</evidence>
<keyword evidence="6" id="KW-0539">Nucleus</keyword>
<evidence type="ECO:0000259" key="9">
    <source>
        <dbReference type="PROSITE" id="PS50157"/>
    </source>
</evidence>
<dbReference type="InterPro" id="IPR013087">
    <property type="entry name" value="Znf_C2H2_type"/>
</dbReference>
<dbReference type="GO" id="GO:0008270">
    <property type="term" value="F:zinc ion binding"/>
    <property type="evidence" value="ECO:0007669"/>
    <property type="project" value="UniProtKB-KW"/>
</dbReference>
<proteinExistence type="predicted"/>
<feature type="region of interest" description="Disordered" evidence="8">
    <location>
        <begin position="1"/>
        <end position="74"/>
    </location>
</feature>
<dbReference type="AlphaFoldDB" id="A0A6A0GS24"/>
<keyword evidence="5" id="KW-0862">Zinc</keyword>
<dbReference type="PANTHER" id="PTHR46105:SF28">
    <property type="entry name" value="ZINC FINGER PROTEIN 37-LIKE"/>
    <property type="match status" value="1"/>
</dbReference>
<dbReference type="PANTHER" id="PTHR46105">
    <property type="entry name" value="AGAP004733-PA"/>
    <property type="match status" value="1"/>
</dbReference>
<feature type="compositionally biased region" description="Polar residues" evidence="8">
    <location>
        <begin position="1"/>
        <end position="13"/>
    </location>
</feature>
<dbReference type="Proteomes" id="UP000711488">
    <property type="component" value="Unassembled WGS sequence"/>
</dbReference>
<keyword evidence="2" id="KW-0479">Metal-binding</keyword>
<reference evidence="10" key="1">
    <citation type="submission" date="2014-08" db="EMBL/GenBank/DDBJ databases">
        <authorList>
            <person name="Murali S."/>
            <person name="Richards S."/>
            <person name="Bandaranaike D."/>
            <person name="Bellair M."/>
            <person name="Blankenburg K."/>
            <person name="Chao H."/>
            <person name="Dinh H."/>
            <person name="Doddapaneni H."/>
            <person name="Dugan-Rocha S."/>
            <person name="Elkadiri S."/>
            <person name="Gnanaolivu R."/>
            <person name="Hughes D."/>
            <person name="Lee S."/>
            <person name="Li M."/>
            <person name="Ming W."/>
            <person name="Munidasa M."/>
            <person name="Muniz J."/>
            <person name="Nguyen L."/>
            <person name="Osuji N."/>
            <person name="Pu L.-L."/>
            <person name="Puazo M."/>
            <person name="Skinner E."/>
            <person name="Qu C."/>
            <person name="Quiroz J."/>
            <person name="Raj R."/>
            <person name="Weissenberger G."/>
            <person name="Xin Y."/>
            <person name="Zou X."/>
            <person name="Han Y."/>
            <person name="Worley K."/>
            <person name="Muzny D."/>
            <person name="Gibbs R."/>
        </authorList>
    </citation>
    <scope>NUCLEOTIDE SEQUENCE</scope>
    <source>
        <strain evidence="10">HAZT.00-mixed</strain>
        <tissue evidence="10">Whole organism</tissue>
    </source>
</reference>
<organism evidence="10">
    <name type="scientific">Hyalella azteca</name>
    <name type="common">Amphipod</name>
    <dbReference type="NCBI Taxonomy" id="294128"/>
    <lineage>
        <taxon>Eukaryota</taxon>
        <taxon>Metazoa</taxon>
        <taxon>Ecdysozoa</taxon>
        <taxon>Arthropoda</taxon>
        <taxon>Crustacea</taxon>
        <taxon>Multicrustacea</taxon>
        <taxon>Malacostraca</taxon>
        <taxon>Eumalacostraca</taxon>
        <taxon>Peracarida</taxon>
        <taxon>Amphipoda</taxon>
        <taxon>Senticaudata</taxon>
        <taxon>Talitrida</taxon>
        <taxon>Talitroidea</taxon>
        <taxon>Hyalellidae</taxon>
        <taxon>Hyalella</taxon>
    </lineage>
</organism>
<dbReference type="FunFam" id="3.30.160.60:FF:001182">
    <property type="entry name" value="Zinc finger, C2H2 type"/>
    <property type="match status" value="1"/>
</dbReference>
<dbReference type="Pfam" id="PF00096">
    <property type="entry name" value="zf-C2H2"/>
    <property type="match status" value="1"/>
</dbReference>
<reference evidence="10" key="2">
    <citation type="journal article" date="2018" name="Environ. Sci. Technol.">
        <title>The Toxicogenome of Hyalella azteca: A Model for Sediment Ecotoxicology and Evolutionary Toxicology.</title>
        <authorList>
            <person name="Poynton H.C."/>
            <person name="Hasenbein S."/>
            <person name="Benoit J.B."/>
            <person name="Sepulveda M.S."/>
            <person name="Poelchau M.F."/>
            <person name="Hughes D.S.T."/>
            <person name="Murali S.C."/>
            <person name="Chen S."/>
            <person name="Glastad K.M."/>
            <person name="Goodisman M.A.D."/>
            <person name="Werren J.H."/>
            <person name="Vineis J.H."/>
            <person name="Bowen J.L."/>
            <person name="Friedrich M."/>
            <person name="Jones J."/>
            <person name="Robertson H.M."/>
            <person name="Feyereisen R."/>
            <person name="Mechler-Hickson A."/>
            <person name="Mathers N."/>
            <person name="Lee C.E."/>
            <person name="Colbourne J.K."/>
            <person name="Biales A."/>
            <person name="Johnston J.S."/>
            <person name="Wellborn G.A."/>
            <person name="Rosendale A.J."/>
            <person name="Cridge A.G."/>
            <person name="Munoz-Torres M.C."/>
            <person name="Bain P.A."/>
            <person name="Manny A.R."/>
            <person name="Major K.M."/>
            <person name="Lambert F.N."/>
            <person name="Vulpe C.D."/>
            <person name="Tuck P."/>
            <person name="Blalock B.J."/>
            <person name="Lin Y.Y."/>
            <person name="Smith M.E."/>
            <person name="Ochoa-Acuna H."/>
            <person name="Chen M.M."/>
            <person name="Childers C.P."/>
            <person name="Qu J."/>
            <person name="Dugan S."/>
            <person name="Lee S.L."/>
            <person name="Chao H."/>
            <person name="Dinh H."/>
            <person name="Han Y."/>
            <person name="Doddapaneni H."/>
            <person name="Worley K.C."/>
            <person name="Muzny D.M."/>
            <person name="Gibbs R.A."/>
            <person name="Richards S."/>
        </authorList>
    </citation>
    <scope>NUCLEOTIDE SEQUENCE</scope>
    <source>
        <strain evidence="10">HAZT.00-mixed</strain>
        <tissue evidence="10">Whole organism</tissue>
    </source>
</reference>
<dbReference type="InterPro" id="IPR050457">
    <property type="entry name" value="ZnFinger_BTB_dom_contain"/>
</dbReference>
<comment type="subcellular location">
    <subcellularLocation>
        <location evidence="1">Nucleus</location>
    </subcellularLocation>
</comment>
<comment type="caution">
    <text evidence="10">The sequence shown here is derived from an EMBL/GenBank/DDBJ whole genome shotgun (WGS) entry which is preliminary data.</text>
</comment>
<feature type="compositionally biased region" description="Basic and acidic residues" evidence="8">
    <location>
        <begin position="57"/>
        <end position="67"/>
    </location>
</feature>
<dbReference type="InterPro" id="IPR036236">
    <property type="entry name" value="Znf_C2H2_sf"/>
</dbReference>
<gene>
    <name evidence="10" type="ORF">HAZT_HAZT006010</name>
</gene>
<dbReference type="SUPFAM" id="SSF57667">
    <property type="entry name" value="beta-beta-alpha zinc fingers"/>
    <property type="match status" value="1"/>
</dbReference>
<evidence type="ECO:0000256" key="1">
    <source>
        <dbReference type="ARBA" id="ARBA00004123"/>
    </source>
</evidence>
<evidence type="ECO:0000256" key="5">
    <source>
        <dbReference type="ARBA" id="ARBA00022833"/>
    </source>
</evidence>
<name>A0A6A0GS24_HYAAZ</name>
<dbReference type="PROSITE" id="PS50157">
    <property type="entry name" value="ZINC_FINGER_C2H2_2"/>
    <property type="match status" value="1"/>
</dbReference>
<dbReference type="EMBL" id="JQDR03015682">
    <property type="protein sequence ID" value="KAA0186246.1"/>
    <property type="molecule type" value="Genomic_DNA"/>
</dbReference>
<dbReference type="Gene3D" id="3.30.160.60">
    <property type="entry name" value="Classic Zinc Finger"/>
    <property type="match status" value="2"/>
</dbReference>
<evidence type="ECO:0000256" key="3">
    <source>
        <dbReference type="ARBA" id="ARBA00022737"/>
    </source>
</evidence>
<dbReference type="GO" id="GO:0000981">
    <property type="term" value="F:DNA-binding transcription factor activity, RNA polymerase II-specific"/>
    <property type="evidence" value="ECO:0007669"/>
    <property type="project" value="TreeGrafter"/>
</dbReference>
<evidence type="ECO:0000313" key="10">
    <source>
        <dbReference type="EMBL" id="KAA0186246.1"/>
    </source>
</evidence>
<evidence type="ECO:0000256" key="4">
    <source>
        <dbReference type="ARBA" id="ARBA00022771"/>
    </source>
</evidence>
<sequence>MSLNRNMADPQNSSDKEEAEQEESEQEESEQEESEQEESEQEESEQEESEQEESELERDNKERDKKGYPCGICGMIVGSKKNKSDLVRHMKTHQRARPYQCRICGARFKRADTLKAHERAH</sequence>
<evidence type="ECO:0000256" key="8">
    <source>
        <dbReference type="SAM" id="MobiDB-lite"/>
    </source>
</evidence>
<evidence type="ECO:0000256" key="2">
    <source>
        <dbReference type="ARBA" id="ARBA00022723"/>
    </source>
</evidence>
<accession>A0A6A0GS24</accession>
<dbReference type="PROSITE" id="PS00028">
    <property type="entry name" value="ZINC_FINGER_C2H2_1"/>
    <property type="match status" value="1"/>
</dbReference>
<feature type="domain" description="C2H2-type" evidence="9">
    <location>
        <begin position="99"/>
        <end position="121"/>
    </location>
</feature>